<keyword evidence="1" id="KW-0808">Transferase</keyword>
<dbReference type="AlphaFoldDB" id="A0A498C9G4"/>
<organism evidence="1 2">
    <name type="scientific">Stenotrophomonas rhizophila</name>
    <dbReference type="NCBI Taxonomy" id="216778"/>
    <lineage>
        <taxon>Bacteria</taxon>
        <taxon>Pseudomonadati</taxon>
        <taxon>Pseudomonadota</taxon>
        <taxon>Gammaproteobacteria</taxon>
        <taxon>Lysobacterales</taxon>
        <taxon>Lysobacteraceae</taxon>
        <taxon>Stenotrophomonas</taxon>
    </lineage>
</organism>
<evidence type="ECO:0000313" key="2">
    <source>
        <dbReference type="Proteomes" id="UP000274786"/>
    </source>
</evidence>
<comment type="caution">
    <text evidence="1">The sequence shown here is derived from an EMBL/GenBank/DDBJ whole genome shotgun (WGS) entry which is preliminary data.</text>
</comment>
<dbReference type="SUPFAM" id="SSF53756">
    <property type="entry name" value="UDP-Glycosyltransferase/glycogen phosphorylase"/>
    <property type="match status" value="1"/>
</dbReference>
<dbReference type="Gene3D" id="3.40.50.2000">
    <property type="entry name" value="Glycogen Phosphorylase B"/>
    <property type="match status" value="1"/>
</dbReference>
<dbReference type="CDD" id="cd03801">
    <property type="entry name" value="GT4_PimA-like"/>
    <property type="match status" value="1"/>
</dbReference>
<reference evidence="1 2" key="1">
    <citation type="submission" date="2018-10" db="EMBL/GenBank/DDBJ databases">
        <title>Comparative analysis of microorganisms from saline springs in Andes Mountain Range, Colombia.</title>
        <authorList>
            <person name="Rubin E."/>
        </authorList>
    </citation>
    <scope>NUCLEOTIDE SEQUENCE [LARGE SCALE GENOMIC DNA]</scope>
    <source>
        <strain evidence="1 2">USBA GBX 843</strain>
    </source>
</reference>
<dbReference type="GO" id="GO:0016740">
    <property type="term" value="F:transferase activity"/>
    <property type="evidence" value="ECO:0007669"/>
    <property type="project" value="UniProtKB-KW"/>
</dbReference>
<accession>A0A498C9G4</accession>
<name>A0A498C9G4_9GAMM</name>
<dbReference type="PANTHER" id="PTHR46656:SF3">
    <property type="entry name" value="PUTATIVE-RELATED"/>
    <property type="match status" value="1"/>
</dbReference>
<dbReference type="Proteomes" id="UP000274786">
    <property type="component" value="Unassembled WGS sequence"/>
</dbReference>
<dbReference type="RefSeq" id="WP_121042531.1">
    <property type="nucleotide sequence ID" value="NZ_RCDC01000006.1"/>
</dbReference>
<sequence>MADPTVMVPLRHRLVQWVVSQAWLRAIYRLVPAALRNRVTGRLMAPPEPVYCRFENEDRWEQRRHAVPDAPVHFFGQADPAWAGHGVNVFAYLRGQFGLAECARLYSRALLGARYPAALVDVDINLPHGWNDRSLDAYISDAAPHRVHLVFINPDFLDAALDQIGKARLEGGYIIACWFWELENIPSTWLPALQQVDEVLVASRYVGEAFARVTDKPILCVPLPLSDVGDSGLQREDFGIASGDFVFLTSFDFNSYVHRKNPFAAIQAFQQAFPAERKGVQLLIKTSNGYRRPERLQLLLDATSGDPRIVVRDQVLDRADVQALQRCADVYVSLHHAEGFGLGLAECMAQGKPVIGTGWSGNMEFMDAKNSALVDYTLVPVMEGEYAHHEGQRWAAADVVDAARWMRRLADEPQLALAMGERARESVLQTLSPERAARALIARIEQIHQQRGLISTPSTVPPSRQEGSN</sequence>
<dbReference type="Pfam" id="PF20706">
    <property type="entry name" value="GT4-conflict"/>
    <property type="match status" value="1"/>
</dbReference>
<dbReference type="OrthoDB" id="9801954at2"/>
<gene>
    <name evidence="1" type="ORF">BCL79_3040</name>
</gene>
<proteinExistence type="predicted"/>
<dbReference type="PANTHER" id="PTHR46656">
    <property type="entry name" value="PUTATIVE-RELATED"/>
    <property type="match status" value="1"/>
</dbReference>
<dbReference type="EMBL" id="RCDC01000006">
    <property type="protein sequence ID" value="RLK51897.1"/>
    <property type="molecule type" value="Genomic_DNA"/>
</dbReference>
<protein>
    <submittedName>
        <fullName evidence="1">Glycosyl transferase family 1</fullName>
    </submittedName>
</protein>
<evidence type="ECO:0000313" key="1">
    <source>
        <dbReference type="EMBL" id="RLK51897.1"/>
    </source>
</evidence>